<evidence type="ECO:0000256" key="2">
    <source>
        <dbReference type="ARBA" id="ARBA00023014"/>
    </source>
</evidence>
<sequence>LFSHGRCSSSVRQRLRRHTLSCMPAGGFTKIFQFNYGDTSSLVQAGLRPGDTVVMIDENPVVGMPFGKVLERLWATGGKQPGSGTFYVVSTEGPYGIGIRETADIKGARTGEDIIRGEVFEVDEIIYPGEYDHPGPEGSKIEYLHLADGRGWVFDTKDPENRSVTALVDVEPGCTLTMWRGSDNDLLRTLGLKFKQDNDGNDFKITVLEEGQPAQIISAKPGSNLRKNLVDNNFQIYANYRAAFNCNAQSLCGTCIVDVMDGEENMTVKSVNEKKSMANNPRGFRLCCNIDVYGDCTVRLRPKGIVYGGGTS</sequence>
<dbReference type="Proteomes" id="UP001189429">
    <property type="component" value="Unassembled WGS sequence"/>
</dbReference>
<keyword evidence="2" id="KW-0411">Iron-sulfur</keyword>
<reference evidence="3" key="1">
    <citation type="submission" date="2023-10" db="EMBL/GenBank/DDBJ databases">
        <authorList>
            <person name="Chen Y."/>
            <person name="Shah S."/>
            <person name="Dougan E. K."/>
            <person name="Thang M."/>
            <person name="Chan C."/>
        </authorList>
    </citation>
    <scope>NUCLEOTIDE SEQUENCE [LARGE SCALE GENOMIC DNA]</scope>
</reference>
<feature type="non-terminal residue" evidence="3">
    <location>
        <position position="1"/>
    </location>
</feature>
<comment type="caution">
    <text evidence="3">The sequence shown here is derived from an EMBL/GenBank/DDBJ whole genome shotgun (WGS) entry which is preliminary data.</text>
</comment>
<keyword evidence="1" id="KW-0479">Metal-binding</keyword>
<dbReference type="SUPFAM" id="SSF54292">
    <property type="entry name" value="2Fe-2S ferredoxin-like"/>
    <property type="match status" value="1"/>
</dbReference>
<protein>
    <recommendedName>
        <fullName evidence="5">2Fe-2S ferredoxin-type domain-containing protein</fullName>
    </recommendedName>
</protein>
<evidence type="ECO:0008006" key="5">
    <source>
        <dbReference type="Google" id="ProtNLM"/>
    </source>
</evidence>
<accession>A0ABN9YFE3</accession>
<keyword evidence="1" id="KW-0408">Iron</keyword>
<dbReference type="InterPro" id="IPR001041">
    <property type="entry name" value="2Fe-2S_ferredoxin-type"/>
</dbReference>
<dbReference type="InterPro" id="IPR036010">
    <property type="entry name" value="2Fe-2S_ferredoxin-like_sf"/>
</dbReference>
<dbReference type="Gene3D" id="3.10.20.30">
    <property type="match status" value="1"/>
</dbReference>
<evidence type="ECO:0000256" key="1">
    <source>
        <dbReference type="ARBA" id="ARBA00022714"/>
    </source>
</evidence>
<dbReference type="InterPro" id="IPR012675">
    <property type="entry name" value="Beta-grasp_dom_sf"/>
</dbReference>
<keyword evidence="1" id="KW-0001">2Fe-2S</keyword>
<organism evidence="3 4">
    <name type="scientific">Prorocentrum cordatum</name>
    <dbReference type="NCBI Taxonomy" id="2364126"/>
    <lineage>
        <taxon>Eukaryota</taxon>
        <taxon>Sar</taxon>
        <taxon>Alveolata</taxon>
        <taxon>Dinophyceae</taxon>
        <taxon>Prorocentrales</taxon>
        <taxon>Prorocentraceae</taxon>
        <taxon>Prorocentrum</taxon>
    </lineage>
</organism>
<evidence type="ECO:0000313" key="3">
    <source>
        <dbReference type="EMBL" id="CAK0910226.1"/>
    </source>
</evidence>
<gene>
    <name evidence="3" type="ORF">PCOR1329_LOCUS84459</name>
</gene>
<keyword evidence="4" id="KW-1185">Reference proteome</keyword>
<dbReference type="CDD" id="cd00207">
    <property type="entry name" value="fer2"/>
    <property type="match status" value="1"/>
</dbReference>
<dbReference type="EMBL" id="CAUYUJ010022352">
    <property type="protein sequence ID" value="CAK0910226.1"/>
    <property type="molecule type" value="Genomic_DNA"/>
</dbReference>
<name>A0ABN9YFE3_9DINO</name>
<proteinExistence type="predicted"/>
<evidence type="ECO:0000313" key="4">
    <source>
        <dbReference type="Proteomes" id="UP001189429"/>
    </source>
</evidence>